<dbReference type="InterPro" id="IPR039425">
    <property type="entry name" value="RNA_pol_sigma-70-like"/>
</dbReference>
<dbReference type="Pfam" id="PF08281">
    <property type="entry name" value="Sigma70_r4_2"/>
    <property type="match status" value="1"/>
</dbReference>
<dbReference type="InterPro" id="IPR014327">
    <property type="entry name" value="RNA_pol_sigma70_bacteroid"/>
</dbReference>
<dbReference type="SUPFAM" id="SSF88946">
    <property type="entry name" value="Sigma2 domain of RNA polymerase sigma factors"/>
    <property type="match status" value="1"/>
</dbReference>
<dbReference type="InterPro" id="IPR007627">
    <property type="entry name" value="RNA_pol_sigma70_r2"/>
</dbReference>
<dbReference type="PANTHER" id="PTHR43133:SF46">
    <property type="entry name" value="RNA POLYMERASE SIGMA-70 FACTOR ECF SUBFAMILY"/>
    <property type="match status" value="1"/>
</dbReference>
<dbReference type="InterPro" id="IPR036388">
    <property type="entry name" value="WH-like_DNA-bd_sf"/>
</dbReference>
<accession>A0A3S0CL39</accession>
<dbReference type="InterPro" id="IPR014284">
    <property type="entry name" value="RNA_pol_sigma-70_dom"/>
</dbReference>
<evidence type="ECO:0000256" key="3">
    <source>
        <dbReference type="ARBA" id="ARBA00023082"/>
    </source>
</evidence>
<dbReference type="Gene3D" id="1.10.10.10">
    <property type="entry name" value="Winged helix-like DNA-binding domain superfamily/Winged helix DNA-binding domain"/>
    <property type="match status" value="1"/>
</dbReference>
<evidence type="ECO:0000256" key="1">
    <source>
        <dbReference type="ARBA" id="ARBA00010641"/>
    </source>
</evidence>
<proteinExistence type="inferred from homology"/>
<keyword evidence="4" id="KW-0804">Transcription</keyword>
<gene>
    <name evidence="7" type="ORF">EHW67_18930</name>
</gene>
<comment type="similarity">
    <text evidence="1">Belongs to the sigma-70 factor family. ECF subfamily.</text>
</comment>
<dbReference type="InterPro" id="IPR013325">
    <property type="entry name" value="RNA_pol_sigma_r2"/>
</dbReference>
<evidence type="ECO:0000259" key="5">
    <source>
        <dbReference type="Pfam" id="PF04542"/>
    </source>
</evidence>
<evidence type="ECO:0000313" key="7">
    <source>
        <dbReference type="EMBL" id="RTE52259.1"/>
    </source>
</evidence>
<evidence type="ECO:0000256" key="2">
    <source>
        <dbReference type="ARBA" id="ARBA00023015"/>
    </source>
</evidence>
<dbReference type="SUPFAM" id="SSF88659">
    <property type="entry name" value="Sigma3 and sigma4 domains of RNA polymerase sigma factors"/>
    <property type="match status" value="1"/>
</dbReference>
<evidence type="ECO:0000256" key="4">
    <source>
        <dbReference type="ARBA" id="ARBA00023163"/>
    </source>
</evidence>
<keyword evidence="8" id="KW-1185">Reference proteome</keyword>
<dbReference type="PANTHER" id="PTHR43133">
    <property type="entry name" value="RNA POLYMERASE ECF-TYPE SIGMA FACTO"/>
    <property type="match status" value="1"/>
</dbReference>
<dbReference type="InterPro" id="IPR000792">
    <property type="entry name" value="Tscrpt_reg_LuxR_C"/>
</dbReference>
<dbReference type="Pfam" id="PF04542">
    <property type="entry name" value="Sigma70_r2"/>
    <property type="match status" value="1"/>
</dbReference>
<keyword evidence="2" id="KW-0805">Transcription regulation</keyword>
<dbReference type="GO" id="GO:0016987">
    <property type="term" value="F:sigma factor activity"/>
    <property type="evidence" value="ECO:0007669"/>
    <property type="project" value="UniProtKB-KW"/>
</dbReference>
<dbReference type="InterPro" id="IPR013249">
    <property type="entry name" value="RNA_pol_sigma70_r4_t2"/>
</dbReference>
<dbReference type="Proteomes" id="UP000267585">
    <property type="component" value="Unassembled WGS sequence"/>
</dbReference>
<evidence type="ECO:0000313" key="8">
    <source>
        <dbReference type="Proteomes" id="UP000267585"/>
    </source>
</evidence>
<dbReference type="NCBIfam" id="TIGR02985">
    <property type="entry name" value="Sig70_bacteroi1"/>
    <property type="match status" value="1"/>
</dbReference>
<comment type="caution">
    <text evidence="7">The sequence shown here is derived from an EMBL/GenBank/DDBJ whole genome shotgun (WGS) entry which is preliminary data.</text>
</comment>
<dbReference type="AlphaFoldDB" id="A0A3S0CL39"/>
<sequence length="225" mass="26686">MMLSGLAFYSNETIIFTKQFIDVSPINLYILAPLKFKAPQIMENQKLISKALQNRQEKALEKLFTIYWKRLYIYALSFTDNHQIAQDLVQEIFISLWEKSESTQINQIEAYLFRGVKYQAINYLKKQQRRVSAEDTLKTLPHTEGVNEHMDYLESQGLFIKTMGKLPNRCRRVFYLSRVQGYNNKEIAKEMDISIRTVETHISNALSHFRLHFKDYLFTVIFIFF</sequence>
<feature type="domain" description="RNA polymerase sigma-70 region 2" evidence="5">
    <location>
        <begin position="64"/>
        <end position="130"/>
    </location>
</feature>
<keyword evidence="3" id="KW-0731">Sigma factor</keyword>
<dbReference type="GO" id="GO:0006352">
    <property type="term" value="P:DNA-templated transcription initiation"/>
    <property type="evidence" value="ECO:0007669"/>
    <property type="project" value="InterPro"/>
</dbReference>
<reference evidence="7 8" key="1">
    <citation type="submission" date="2018-11" db="EMBL/GenBank/DDBJ databases">
        <title>Arenibacter aquaticus sp.nov., a marine bacterium isolated from surface seawater in the South China Sea.</title>
        <authorList>
            <person name="Guo J."/>
            <person name="Sun J."/>
        </authorList>
    </citation>
    <scope>NUCLEOTIDE SEQUENCE [LARGE SCALE GENOMIC DNA]</scope>
    <source>
        <strain evidence="7 8">GUO666</strain>
    </source>
</reference>
<dbReference type="InterPro" id="IPR013324">
    <property type="entry name" value="RNA_pol_sigma_r3/r4-like"/>
</dbReference>
<protein>
    <submittedName>
        <fullName evidence="7">RNA polymerase sigma-70 factor</fullName>
    </submittedName>
</protein>
<feature type="domain" description="RNA polymerase sigma factor 70 region 4 type 2" evidence="6">
    <location>
        <begin position="159"/>
        <end position="208"/>
    </location>
</feature>
<dbReference type="Gene3D" id="1.10.1740.10">
    <property type="match status" value="1"/>
</dbReference>
<name>A0A3S0CL39_9FLAO</name>
<evidence type="ECO:0000259" key="6">
    <source>
        <dbReference type="Pfam" id="PF08281"/>
    </source>
</evidence>
<dbReference type="PRINTS" id="PR00038">
    <property type="entry name" value="HTHLUXR"/>
</dbReference>
<organism evidence="7 8">
    <name type="scientific">Arenibacter aquaticus</name>
    <dbReference type="NCBI Taxonomy" id="2489054"/>
    <lineage>
        <taxon>Bacteria</taxon>
        <taxon>Pseudomonadati</taxon>
        <taxon>Bacteroidota</taxon>
        <taxon>Flavobacteriia</taxon>
        <taxon>Flavobacteriales</taxon>
        <taxon>Flavobacteriaceae</taxon>
        <taxon>Arenibacter</taxon>
    </lineage>
</organism>
<dbReference type="GO" id="GO:0003677">
    <property type="term" value="F:DNA binding"/>
    <property type="evidence" value="ECO:0007669"/>
    <property type="project" value="InterPro"/>
</dbReference>
<dbReference type="NCBIfam" id="TIGR02937">
    <property type="entry name" value="sigma70-ECF"/>
    <property type="match status" value="1"/>
</dbReference>
<dbReference type="EMBL" id="RQPJ01000021">
    <property type="protein sequence ID" value="RTE52259.1"/>
    <property type="molecule type" value="Genomic_DNA"/>
</dbReference>